<organism evidence="3 4">
    <name type="scientific">Bacteriovorax stolpii</name>
    <name type="common">Bdellovibrio stolpii</name>
    <dbReference type="NCBI Taxonomy" id="960"/>
    <lineage>
        <taxon>Bacteria</taxon>
        <taxon>Pseudomonadati</taxon>
        <taxon>Bdellovibrionota</taxon>
        <taxon>Bacteriovoracia</taxon>
        <taxon>Bacteriovoracales</taxon>
        <taxon>Bacteriovoracaceae</taxon>
        <taxon>Bacteriovorax</taxon>
    </lineage>
</organism>
<dbReference type="PANTHER" id="PTHR43037">
    <property type="entry name" value="UNNAMED PRODUCT-RELATED"/>
    <property type="match status" value="1"/>
</dbReference>
<accession>A0A2K9NUN4</accession>
<dbReference type="EMBL" id="CP025704">
    <property type="protein sequence ID" value="AUN99187.1"/>
    <property type="molecule type" value="Genomic_DNA"/>
</dbReference>
<evidence type="ECO:0000256" key="1">
    <source>
        <dbReference type="ARBA" id="ARBA00022729"/>
    </source>
</evidence>
<dbReference type="Proteomes" id="UP000235584">
    <property type="component" value="Chromosome"/>
</dbReference>
<sequence>MKNMFVLLSLLVSAPVFAEWKFETIEGVQVHYYLPKTTTPLVAKAQKRALMVNLHGCSQKAEDLKKDGNWENTADDYNMIVALPKVPNGGVIAGCWDYYGADHTMSNRHNGPLIKLVQALLTKTELNIDAAQVYLSGLSSGGGETMVLGCMVPEMFAGLGVNAGPSTGTSSSEISRPKTSYEAMLAACKKLGNGKEEFFKTQLTSIIYGNNDFIVNTAFNTNNAEIMRTIYGANNKSSFDTKKLSGTNTDGVGTLWSDEKGPRVSLIMNSNLGHNWPAGQGGNGGAFINKKSINYPDYLAKFFFTNNRRSQLVSLPEVMIDPIETKESKFIVSGTLTIPKEWVKTIDIQVKKKDTQEIVDTVKAVVGRDSRFSGFSKVLPDGEYFFDFHVINALGTKRTFKRSSWLGEVAGVNLPQIFNTRYQSVLGCFSIEGQAVNNGGDKVTNVHITIDGEDHYSVPVENTIWDFKTCSLAEGAHEAVVVAENESGLLSGAQQFSFTAGLNTAASTLQEHMEAKRLNWDEYGFWYLKYGYSRFTLVLGTDGIWREKNL</sequence>
<dbReference type="RefSeq" id="WP_102244478.1">
    <property type="nucleotide sequence ID" value="NZ_CP025704.1"/>
</dbReference>
<dbReference type="Pfam" id="PF10503">
    <property type="entry name" value="Esterase_PHB"/>
    <property type="match status" value="1"/>
</dbReference>
<dbReference type="PANTHER" id="PTHR43037:SF1">
    <property type="entry name" value="BLL1128 PROTEIN"/>
    <property type="match status" value="1"/>
</dbReference>
<dbReference type="GO" id="GO:0016787">
    <property type="term" value="F:hydrolase activity"/>
    <property type="evidence" value="ECO:0007669"/>
    <property type="project" value="UniProtKB-KW"/>
</dbReference>
<name>A0A2K9NUN4_BACTC</name>
<dbReference type="OrthoDB" id="5291933at2"/>
<protein>
    <submittedName>
        <fullName evidence="3">Uncharacterized protein</fullName>
    </submittedName>
</protein>
<proteinExistence type="predicted"/>
<dbReference type="InterPro" id="IPR029058">
    <property type="entry name" value="AB_hydrolase_fold"/>
</dbReference>
<dbReference type="Gene3D" id="3.40.50.1820">
    <property type="entry name" value="alpha/beta hydrolase"/>
    <property type="match status" value="1"/>
</dbReference>
<dbReference type="AlphaFoldDB" id="A0A2K9NUN4"/>
<dbReference type="NCBIfam" id="TIGR01840">
    <property type="entry name" value="esterase_phb"/>
    <property type="match status" value="1"/>
</dbReference>
<dbReference type="KEGG" id="bsto:C0V70_13960"/>
<dbReference type="GO" id="GO:0005576">
    <property type="term" value="C:extracellular region"/>
    <property type="evidence" value="ECO:0007669"/>
    <property type="project" value="InterPro"/>
</dbReference>
<keyword evidence="1" id="KW-0732">Signal</keyword>
<evidence type="ECO:0000313" key="3">
    <source>
        <dbReference type="EMBL" id="AUN99187.1"/>
    </source>
</evidence>
<evidence type="ECO:0000313" key="4">
    <source>
        <dbReference type="Proteomes" id="UP000235584"/>
    </source>
</evidence>
<evidence type="ECO:0000256" key="2">
    <source>
        <dbReference type="ARBA" id="ARBA00022801"/>
    </source>
</evidence>
<dbReference type="InterPro" id="IPR050955">
    <property type="entry name" value="Plant_Biomass_Hydrol_Est"/>
</dbReference>
<keyword evidence="4" id="KW-1185">Reference proteome</keyword>
<gene>
    <name evidence="3" type="ORF">C0V70_13960</name>
</gene>
<keyword evidence="2" id="KW-0378">Hydrolase</keyword>
<dbReference type="InterPro" id="IPR010126">
    <property type="entry name" value="Esterase_phb"/>
</dbReference>
<reference evidence="3 4" key="1">
    <citation type="submission" date="2018-01" db="EMBL/GenBank/DDBJ databases">
        <title>Complete genome sequence of Bacteriovorax stolpii DSM12778.</title>
        <authorList>
            <person name="Tang B."/>
            <person name="Chang J."/>
        </authorList>
    </citation>
    <scope>NUCLEOTIDE SEQUENCE [LARGE SCALE GENOMIC DNA]</scope>
    <source>
        <strain evidence="3 4">DSM 12778</strain>
    </source>
</reference>
<dbReference type="SUPFAM" id="SSF53474">
    <property type="entry name" value="alpha/beta-Hydrolases"/>
    <property type="match status" value="2"/>
</dbReference>